<dbReference type="CDD" id="cd00009">
    <property type="entry name" value="AAA"/>
    <property type="match status" value="1"/>
</dbReference>
<dbReference type="PROSITE" id="PS50045">
    <property type="entry name" value="SIGMA54_INTERACT_4"/>
    <property type="match status" value="1"/>
</dbReference>
<protein>
    <submittedName>
        <fullName evidence="9">Sigma-54-dependent Fis family transcriptional regulator</fullName>
    </submittedName>
</protein>
<dbReference type="FunFam" id="3.40.50.300:FF:000006">
    <property type="entry name" value="DNA-binding transcriptional regulator NtrC"/>
    <property type="match status" value="1"/>
</dbReference>
<evidence type="ECO:0000256" key="6">
    <source>
        <dbReference type="PROSITE-ProRule" id="PRU00169"/>
    </source>
</evidence>
<keyword evidence="5" id="KW-0804">Transcription</keyword>
<dbReference type="Pfam" id="PF00158">
    <property type="entry name" value="Sigma54_activat"/>
    <property type="match status" value="1"/>
</dbReference>
<dbReference type="PROSITE" id="PS00676">
    <property type="entry name" value="SIGMA54_INTERACT_2"/>
    <property type="match status" value="1"/>
</dbReference>
<dbReference type="InterPro" id="IPR011006">
    <property type="entry name" value="CheY-like_superfamily"/>
</dbReference>
<keyword evidence="4" id="KW-0238">DNA-binding</keyword>
<dbReference type="Gene3D" id="3.40.50.2300">
    <property type="match status" value="1"/>
</dbReference>
<dbReference type="InterPro" id="IPR001789">
    <property type="entry name" value="Sig_transdc_resp-reg_receiver"/>
</dbReference>
<keyword evidence="1" id="KW-0547">Nucleotide-binding</keyword>
<evidence type="ECO:0000256" key="5">
    <source>
        <dbReference type="ARBA" id="ARBA00023163"/>
    </source>
</evidence>
<dbReference type="SUPFAM" id="SSF52172">
    <property type="entry name" value="CheY-like"/>
    <property type="match status" value="1"/>
</dbReference>
<comment type="caution">
    <text evidence="9">The sequence shown here is derived from an EMBL/GenBank/DDBJ whole genome shotgun (WGS) entry which is preliminary data.</text>
</comment>
<evidence type="ECO:0000256" key="2">
    <source>
        <dbReference type="ARBA" id="ARBA00022840"/>
    </source>
</evidence>
<name>A0A7C5Q3N5_AQUAO</name>
<dbReference type="PANTHER" id="PTHR32071">
    <property type="entry name" value="TRANSCRIPTIONAL REGULATORY PROTEIN"/>
    <property type="match status" value="1"/>
</dbReference>
<keyword evidence="6" id="KW-0597">Phosphoprotein</keyword>
<evidence type="ECO:0000259" key="8">
    <source>
        <dbReference type="PROSITE" id="PS50110"/>
    </source>
</evidence>
<dbReference type="GO" id="GO:0003677">
    <property type="term" value="F:DNA binding"/>
    <property type="evidence" value="ECO:0007669"/>
    <property type="project" value="UniProtKB-KW"/>
</dbReference>
<dbReference type="PROSITE" id="PS00675">
    <property type="entry name" value="SIGMA54_INTERACT_1"/>
    <property type="match status" value="1"/>
</dbReference>
<dbReference type="InterPro" id="IPR058031">
    <property type="entry name" value="AAA_lid_NorR"/>
</dbReference>
<organism evidence="9">
    <name type="scientific">Aquifex aeolicus</name>
    <dbReference type="NCBI Taxonomy" id="63363"/>
    <lineage>
        <taxon>Bacteria</taxon>
        <taxon>Pseudomonadati</taxon>
        <taxon>Aquificota</taxon>
        <taxon>Aquificia</taxon>
        <taxon>Aquificales</taxon>
        <taxon>Aquificaceae</taxon>
        <taxon>Aquifex</taxon>
    </lineage>
</organism>
<dbReference type="Proteomes" id="UP000885792">
    <property type="component" value="Unassembled WGS sequence"/>
</dbReference>
<dbReference type="GO" id="GO:0006355">
    <property type="term" value="P:regulation of DNA-templated transcription"/>
    <property type="evidence" value="ECO:0007669"/>
    <property type="project" value="InterPro"/>
</dbReference>
<dbReference type="InterPro" id="IPR025943">
    <property type="entry name" value="Sigma_54_int_dom_ATP-bd_2"/>
</dbReference>
<dbReference type="InterPro" id="IPR027417">
    <property type="entry name" value="P-loop_NTPase"/>
</dbReference>
<evidence type="ECO:0000256" key="3">
    <source>
        <dbReference type="ARBA" id="ARBA00023015"/>
    </source>
</evidence>
<keyword evidence="2" id="KW-0067">ATP-binding</keyword>
<dbReference type="Gene3D" id="1.10.8.60">
    <property type="match status" value="1"/>
</dbReference>
<keyword evidence="3" id="KW-0805">Transcription regulation</keyword>
<dbReference type="GO" id="GO:0000160">
    <property type="term" value="P:phosphorelay signal transduction system"/>
    <property type="evidence" value="ECO:0007669"/>
    <property type="project" value="InterPro"/>
</dbReference>
<dbReference type="InterPro" id="IPR002078">
    <property type="entry name" value="Sigma_54_int"/>
</dbReference>
<dbReference type="EMBL" id="DRNB01000046">
    <property type="protein sequence ID" value="HHJ63537.1"/>
    <property type="molecule type" value="Genomic_DNA"/>
</dbReference>
<evidence type="ECO:0000259" key="7">
    <source>
        <dbReference type="PROSITE" id="PS50045"/>
    </source>
</evidence>
<evidence type="ECO:0000313" key="9">
    <source>
        <dbReference type="EMBL" id="HHJ63537.1"/>
    </source>
</evidence>
<proteinExistence type="predicted"/>
<dbReference type="InterPro" id="IPR003593">
    <property type="entry name" value="AAA+_ATPase"/>
</dbReference>
<dbReference type="InterPro" id="IPR025944">
    <property type="entry name" value="Sigma_54_int_dom_CS"/>
</dbReference>
<dbReference type="InterPro" id="IPR025662">
    <property type="entry name" value="Sigma_54_int_dom_ATP-bd_1"/>
</dbReference>
<dbReference type="Pfam" id="PF25601">
    <property type="entry name" value="AAA_lid_14"/>
    <property type="match status" value="1"/>
</dbReference>
<dbReference type="Gene3D" id="3.40.50.300">
    <property type="entry name" value="P-loop containing nucleotide triphosphate hydrolases"/>
    <property type="match status" value="1"/>
</dbReference>
<accession>A0A7C5Q3N5</accession>
<dbReference type="SMART" id="SM00382">
    <property type="entry name" value="AAA"/>
    <property type="match status" value="1"/>
</dbReference>
<reference evidence="9" key="1">
    <citation type="journal article" date="2020" name="mSystems">
        <title>Genome- and Community-Level Interaction Insights into Carbon Utilization and Element Cycling Functions of Hydrothermarchaeota in Hydrothermal Sediment.</title>
        <authorList>
            <person name="Zhou Z."/>
            <person name="Liu Y."/>
            <person name="Xu W."/>
            <person name="Pan J."/>
            <person name="Luo Z.H."/>
            <person name="Li M."/>
        </authorList>
    </citation>
    <scope>NUCLEOTIDE SEQUENCE [LARGE SCALE GENOMIC DNA]</scope>
    <source>
        <strain evidence="9">HyVt-501</strain>
    </source>
</reference>
<feature type="domain" description="Sigma-54 factor interaction" evidence="7">
    <location>
        <begin position="141"/>
        <end position="363"/>
    </location>
</feature>
<dbReference type="AlphaFoldDB" id="A0A7C5Q3N5"/>
<feature type="domain" description="Response regulatory" evidence="8">
    <location>
        <begin position="3"/>
        <end position="116"/>
    </location>
</feature>
<sequence length="452" mass="52047">MESVLIVEDDRNLSELMEKRLRSAGFRVDSVRSGRSARKLLRENCYDVVLLDIRLSDGDGLELLRELAGAVDSKFIVITGYGDVSTAVEAMRAGAVDFIQKPFSFDILQMSIDRALKEKRLEEENLTLRSFLFERDHEITFETRSTLFRKVLEMVARAAEADVNVLLRGETGTGKEILARYLHKLSARQEKPFVVVDCSSIPEHLFESELFGHEKGAYTGALQRKLGLVELADGGTLFLDEIGEIPLSVQAKLLRFVETKSFRRVGGLREIRVDVRIVSATNRNLREMVRKGEFRSDLLYRINTMEIEIPPLRKRREDIPLLVKHFLRKFRKKIRESTLRELSEYPWPGNIRELRNTIERASLLTEGEYIDEHICAPPEEPGEEDLFGRLPTLKDLELMYLAYLYRRFRRADRIAEILGCSRRTVFRRLRELRKRNGDSENGSASGSAVHLD</sequence>
<dbReference type="Pfam" id="PF00072">
    <property type="entry name" value="Response_reg"/>
    <property type="match status" value="1"/>
</dbReference>
<evidence type="ECO:0000256" key="1">
    <source>
        <dbReference type="ARBA" id="ARBA00022741"/>
    </source>
</evidence>
<gene>
    <name evidence="9" type="ORF">ENJ61_01380</name>
</gene>
<dbReference type="SMART" id="SM00448">
    <property type="entry name" value="REC"/>
    <property type="match status" value="1"/>
</dbReference>
<dbReference type="PROSITE" id="PS00688">
    <property type="entry name" value="SIGMA54_INTERACT_3"/>
    <property type="match status" value="1"/>
</dbReference>
<feature type="modified residue" description="4-aspartylphosphate" evidence="6">
    <location>
        <position position="52"/>
    </location>
</feature>
<dbReference type="PANTHER" id="PTHR32071:SF119">
    <property type="entry name" value="SIGMA L-DEPENDENT TRANSCRIPTIONAL REGULATOR YPLP-RELATED"/>
    <property type="match status" value="1"/>
</dbReference>
<dbReference type="SUPFAM" id="SSF52540">
    <property type="entry name" value="P-loop containing nucleoside triphosphate hydrolases"/>
    <property type="match status" value="1"/>
</dbReference>
<dbReference type="PROSITE" id="PS50110">
    <property type="entry name" value="RESPONSE_REGULATORY"/>
    <property type="match status" value="1"/>
</dbReference>
<evidence type="ECO:0000256" key="4">
    <source>
        <dbReference type="ARBA" id="ARBA00023125"/>
    </source>
</evidence>
<dbReference type="GO" id="GO:0005524">
    <property type="term" value="F:ATP binding"/>
    <property type="evidence" value="ECO:0007669"/>
    <property type="project" value="UniProtKB-KW"/>
</dbReference>